<keyword evidence="1" id="KW-0812">Transmembrane</keyword>
<sequence length="275" mass="32010">MKLYPIAVLHDMKKKKREKKLRFLIYEIWNGFWVAGVATLVFSIYLSYFTSINIAKLFTLELYLLLLCLYLVGYQLILEYLKSSKPTQIILAFMILVIHFLAFSFMSNLVKTELFYSVGPLYEPSLELVNSLVLIKYVTINLLLISVAGVAVTIKHYTKNLKDSVKTFSLYHLIFIGLAGGVIMKYSLELYKFERDAYLGRNQFISNFDFRNQYVCLSKIKLKINPVNEDSFYFNQLTTNGSNKVGFHEYSCSQFIAATNDFRNLAENLLRWKKE</sequence>
<feature type="transmembrane region" description="Helical" evidence="1">
    <location>
        <begin position="134"/>
        <end position="158"/>
    </location>
</feature>
<keyword evidence="1" id="KW-0472">Membrane</keyword>
<organism evidence="2 3">
    <name type="scientific">Marinicella sediminis</name>
    <dbReference type="NCBI Taxonomy" id="1792834"/>
    <lineage>
        <taxon>Bacteria</taxon>
        <taxon>Pseudomonadati</taxon>
        <taxon>Pseudomonadota</taxon>
        <taxon>Gammaproteobacteria</taxon>
        <taxon>Lysobacterales</taxon>
        <taxon>Marinicellaceae</taxon>
        <taxon>Marinicella</taxon>
    </lineage>
</organism>
<keyword evidence="1" id="KW-1133">Transmembrane helix</keyword>
<evidence type="ECO:0000256" key="1">
    <source>
        <dbReference type="SAM" id="Phobius"/>
    </source>
</evidence>
<protein>
    <submittedName>
        <fullName evidence="2">Uncharacterized protein</fullName>
    </submittedName>
</protein>
<feature type="transmembrane region" description="Helical" evidence="1">
    <location>
        <begin position="54"/>
        <end position="77"/>
    </location>
</feature>
<comment type="caution">
    <text evidence="2">The sequence shown here is derived from an EMBL/GenBank/DDBJ whole genome shotgun (WGS) entry which is preliminary data.</text>
</comment>
<dbReference type="RefSeq" id="WP_157892751.1">
    <property type="nucleotide sequence ID" value="NZ_JBHRTS010000004.1"/>
</dbReference>
<reference evidence="3" key="1">
    <citation type="journal article" date="2019" name="Int. J. Syst. Evol. Microbiol.">
        <title>The Global Catalogue of Microorganisms (GCM) 10K type strain sequencing project: providing services to taxonomists for standard genome sequencing and annotation.</title>
        <authorList>
            <consortium name="The Broad Institute Genomics Platform"/>
            <consortium name="The Broad Institute Genome Sequencing Center for Infectious Disease"/>
            <person name="Wu L."/>
            <person name="Ma J."/>
        </authorList>
    </citation>
    <scope>NUCLEOTIDE SEQUENCE [LARGE SCALE GENOMIC DNA]</scope>
    <source>
        <strain evidence="3">KCTC 42953</strain>
    </source>
</reference>
<dbReference type="EMBL" id="JBHRTS010000004">
    <property type="protein sequence ID" value="MFC3194296.1"/>
    <property type="molecule type" value="Genomic_DNA"/>
</dbReference>
<dbReference type="Proteomes" id="UP001595533">
    <property type="component" value="Unassembled WGS sequence"/>
</dbReference>
<feature type="transmembrane region" description="Helical" evidence="1">
    <location>
        <begin position="21"/>
        <end position="48"/>
    </location>
</feature>
<evidence type="ECO:0000313" key="3">
    <source>
        <dbReference type="Proteomes" id="UP001595533"/>
    </source>
</evidence>
<name>A0ABV7J847_9GAMM</name>
<feature type="transmembrane region" description="Helical" evidence="1">
    <location>
        <begin position="170"/>
        <end position="188"/>
    </location>
</feature>
<keyword evidence="3" id="KW-1185">Reference proteome</keyword>
<gene>
    <name evidence="2" type="ORF">ACFODZ_08600</name>
</gene>
<feature type="transmembrane region" description="Helical" evidence="1">
    <location>
        <begin position="89"/>
        <end position="110"/>
    </location>
</feature>
<evidence type="ECO:0000313" key="2">
    <source>
        <dbReference type="EMBL" id="MFC3194296.1"/>
    </source>
</evidence>
<accession>A0ABV7J847</accession>
<proteinExistence type="predicted"/>